<sequence length="94" mass="10433">MSHRKRITGFASPGPYSYNWAMRIIITEHAKKRLKDLRQEGITIADITVAASNIPGRIPTATRFRGFIARSGRVFDIVAKDIPGGRLVITIIGK</sequence>
<reference evidence="2" key="1">
    <citation type="submission" date="2011-05" db="EMBL/GenBank/DDBJ databases">
        <title>Complete sequence of Desulfotomaculum kuznetsovii DSM 6115.</title>
        <authorList>
            <person name="Lucas S."/>
            <person name="Han J."/>
            <person name="Lapidus A."/>
            <person name="Cheng J.-F."/>
            <person name="Goodwin L."/>
            <person name="Pitluck S."/>
            <person name="Peters L."/>
            <person name="Mikhailova N."/>
            <person name="Lu M."/>
            <person name="Saunders E."/>
            <person name="Han C."/>
            <person name="Tapia R."/>
            <person name="Land M."/>
            <person name="Hauser L."/>
            <person name="Kyrpides N."/>
            <person name="Ivanova N."/>
            <person name="Pagani I."/>
            <person name="Nazina T."/>
            <person name="Ivanova A."/>
            <person name="Parshina S."/>
            <person name="Kuever J."/>
            <person name="Muyzer G."/>
            <person name="Plugge C."/>
            <person name="Stams A."/>
            <person name="Woyke T."/>
        </authorList>
    </citation>
    <scope>NUCLEOTIDE SEQUENCE [LARGE SCALE GENOMIC DNA]</scope>
    <source>
        <strain evidence="2">DSM 6115 / VKM B-1805 / 17</strain>
    </source>
</reference>
<accession>A0AAU8PPE6</accession>
<evidence type="ECO:0000313" key="2">
    <source>
        <dbReference type="Proteomes" id="UP000009229"/>
    </source>
</evidence>
<proteinExistence type="predicted"/>
<evidence type="ECO:0008006" key="3">
    <source>
        <dbReference type="Google" id="ProtNLM"/>
    </source>
</evidence>
<protein>
    <recommendedName>
        <fullName evidence="3">DUF4258 domain-containing protein</fullName>
    </recommendedName>
</protein>
<dbReference type="KEGG" id="dku:Desku_2537"/>
<keyword evidence="2" id="KW-1185">Reference proteome</keyword>
<name>A0AAU8PPE6_DESK7</name>
<gene>
    <name evidence="1" type="ordered locus">Desku_2537</name>
</gene>
<organism evidence="1 2">
    <name type="scientific">Desulfofundulus kuznetsovii (strain DSM 6115 / VKM B-1805 / 17)</name>
    <name type="common">Desulfotomaculum kuznetsovii</name>
    <dbReference type="NCBI Taxonomy" id="760568"/>
    <lineage>
        <taxon>Bacteria</taxon>
        <taxon>Bacillati</taxon>
        <taxon>Bacillota</taxon>
        <taxon>Clostridia</taxon>
        <taxon>Eubacteriales</taxon>
        <taxon>Peptococcaceae</taxon>
        <taxon>Desulfofundulus</taxon>
    </lineage>
</organism>
<evidence type="ECO:0000313" key="1">
    <source>
        <dbReference type="EMBL" id="AEG16062.1"/>
    </source>
</evidence>
<dbReference type="Proteomes" id="UP000009229">
    <property type="component" value="Chromosome"/>
</dbReference>
<dbReference type="EMBL" id="CP002770">
    <property type="protein sequence ID" value="AEG16062.1"/>
    <property type="molecule type" value="Genomic_DNA"/>
</dbReference>
<dbReference type="AlphaFoldDB" id="A0AAU8PPE6"/>